<keyword evidence="4" id="KW-1185">Reference proteome</keyword>
<dbReference type="GO" id="GO:0043001">
    <property type="term" value="P:Golgi to plasma membrane protein transport"/>
    <property type="evidence" value="ECO:0007669"/>
    <property type="project" value="TreeGrafter"/>
</dbReference>
<dbReference type="OrthoDB" id="411211at2759"/>
<sequence>MALKTAKAPKLQPLAILPGKGLGPMLLGGSFRDILTYLRAQPESHYPRFKIQCDAAHPLAQPLIILLPENGLRLRFDGADQRLRLIEIMDFSKIPLTYKGQDLVKHQEGQPGVGPTFKFIYGNLFGPTFEGERIPSASGSHPDVYLLSYPGVAFSFKISAQTADTDFVSILSHPSTSAAKAMSIFNGASWDDALKDLWTRPCPHPRSLTAAHGPKSSQADELELAIIRGRGKIEFRRRTLKPWHLILSKTTPQDLVLDIGPPDYIYKKNDHRMAIHQKEAARKGIQDLTSSLLDTHLDTDQSSVNTTTDISDDRDDSKATNKTSEEEYFYNYYRHGFSILMSQQLRNSPPLTPDQLSEEDDIIRAKSPHLVATKLMLHGNIPNAHDFHRYRRIRWVLDPAVIVTLNSKAITSETSFTTIRAKLDSIWGELFAEADRIAGRPEKRHMVINRGWGDSPSSSIELLGGWEDAGDDSVSVTGEDKKPLVPGNTDLWAYQGLIFEVLKNDAVSVLTIF</sequence>
<feature type="region of interest" description="Disordered" evidence="2">
    <location>
        <begin position="300"/>
        <end position="321"/>
    </location>
</feature>
<accession>A0A8H3ID83</accession>
<dbReference type="PANTHER" id="PTHR13465:SF2">
    <property type="entry name" value="PHAGOSOME ASSEMBLY FACTOR 1"/>
    <property type="match status" value="1"/>
</dbReference>
<dbReference type="Pfam" id="PF03676">
    <property type="entry name" value="PHAF1"/>
    <property type="match status" value="2"/>
</dbReference>
<evidence type="ECO:0000313" key="3">
    <source>
        <dbReference type="EMBL" id="CAF9916465.1"/>
    </source>
</evidence>
<reference evidence="3" key="1">
    <citation type="submission" date="2021-03" db="EMBL/GenBank/DDBJ databases">
        <authorList>
            <person name="Tagirdzhanova G."/>
        </authorList>
    </citation>
    <scope>NUCLEOTIDE SEQUENCE</scope>
</reference>
<evidence type="ECO:0000256" key="1">
    <source>
        <dbReference type="ARBA" id="ARBA00024339"/>
    </source>
</evidence>
<dbReference type="GO" id="GO:0005802">
    <property type="term" value="C:trans-Golgi network"/>
    <property type="evidence" value="ECO:0007669"/>
    <property type="project" value="TreeGrafter"/>
</dbReference>
<proteinExistence type="inferred from homology"/>
<dbReference type="InterPro" id="IPR005373">
    <property type="entry name" value="PHAF1"/>
</dbReference>
<organism evidence="3 4">
    <name type="scientific">Gomphillus americanus</name>
    <dbReference type="NCBI Taxonomy" id="1940652"/>
    <lineage>
        <taxon>Eukaryota</taxon>
        <taxon>Fungi</taxon>
        <taxon>Dikarya</taxon>
        <taxon>Ascomycota</taxon>
        <taxon>Pezizomycotina</taxon>
        <taxon>Lecanoromycetes</taxon>
        <taxon>OSLEUM clade</taxon>
        <taxon>Ostropomycetidae</taxon>
        <taxon>Ostropales</taxon>
        <taxon>Graphidaceae</taxon>
        <taxon>Gomphilloideae</taxon>
        <taxon>Gomphillus</taxon>
    </lineage>
</organism>
<dbReference type="InterPro" id="IPR039156">
    <property type="entry name" value="PHAF1/BROMI"/>
</dbReference>
<dbReference type="AlphaFoldDB" id="A0A8H3ID83"/>
<feature type="compositionally biased region" description="Low complexity" evidence="2">
    <location>
        <begin position="300"/>
        <end position="309"/>
    </location>
</feature>
<name>A0A8H3ID83_9LECA</name>
<dbReference type="PANTHER" id="PTHR13465">
    <property type="entry name" value="UPF0183 PROTEIN"/>
    <property type="match status" value="1"/>
</dbReference>
<protein>
    <submittedName>
        <fullName evidence="3">Uncharacterized protein</fullName>
    </submittedName>
</protein>
<evidence type="ECO:0000313" key="4">
    <source>
        <dbReference type="Proteomes" id="UP000664169"/>
    </source>
</evidence>
<comment type="similarity">
    <text evidence="1">Belongs to the PHAF1 family.</text>
</comment>
<evidence type="ECO:0000256" key="2">
    <source>
        <dbReference type="SAM" id="MobiDB-lite"/>
    </source>
</evidence>
<dbReference type="Proteomes" id="UP000664169">
    <property type="component" value="Unassembled WGS sequence"/>
</dbReference>
<dbReference type="EMBL" id="CAJPDQ010000011">
    <property type="protein sequence ID" value="CAF9916465.1"/>
    <property type="molecule type" value="Genomic_DNA"/>
</dbReference>
<gene>
    <name evidence="3" type="ORF">GOMPHAMPRED_001015</name>
</gene>
<comment type="caution">
    <text evidence="3">The sequence shown here is derived from an EMBL/GenBank/DDBJ whole genome shotgun (WGS) entry which is preliminary data.</text>
</comment>